<gene>
    <name evidence="1" type="ORF">HID58_076355</name>
</gene>
<evidence type="ECO:0000313" key="2">
    <source>
        <dbReference type="Proteomes" id="UP000824890"/>
    </source>
</evidence>
<evidence type="ECO:0000313" key="1">
    <source>
        <dbReference type="EMBL" id="KAH0869333.1"/>
    </source>
</evidence>
<accession>A0ABQ7YMI6</accession>
<organism evidence="1 2">
    <name type="scientific">Brassica napus</name>
    <name type="common">Rape</name>
    <dbReference type="NCBI Taxonomy" id="3708"/>
    <lineage>
        <taxon>Eukaryota</taxon>
        <taxon>Viridiplantae</taxon>
        <taxon>Streptophyta</taxon>
        <taxon>Embryophyta</taxon>
        <taxon>Tracheophyta</taxon>
        <taxon>Spermatophyta</taxon>
        <taxon>Magnoliopsida</taxon>
        <taxon>eudicotyledons</taxon>
        <taxon>Gunneridae</taxon>
        <taxon>Pentapetalae</taxon>
        <taxon>rosids</taxon>
        <taxon>malvids</taxon>
        <taxon>Brassicales</taxon>
        <taxon>Brassicaceae</taxon>
        <taxon>Brassiceae</taxon>
        <taxon>Brassica</taxon>
    </lineage>
</organism>
<reference evidence="1 2" key="1">
    <citation type="submission" date="2021-05" db="EMBL/GenBank/DDBJ databases">
        <title>Genome Assembly of Synthetic Allotetraploid Brassica napus Reveals Homoeologous Exchanges between Subgenomes.</title>
        <authorList>
            <person name="Davis J.T."/>
        </authorList>
    </citation>
    <scope>NUCLEOTIDE SEQUENCE [LARGE SCALE GENOMIC DNA]</scope>
    <source>
        <strain evidence="2">cv. Da-Ae</strain>
        <tissue evidence="1">Seedling</tissue>
    </source>
</reference>
<keyword evidence="2" id="KW-1185">Reference proteome</keyword>
<dbReference type="EMBL" id="JAGKQM010000017">
    <property type="protein sequence ID" value="KAH0869333.1"/>
    <property type="molecule type" value="Genomic_DNA"/>
</dbReference>
<dbReference type="Proteomes" id="UP000824890">
    <property type="component" value="Unassembled WGS sequence"/>
</dbReference>
<name>A0ABQ7YMI6_BRANA</name>
<comment type="caution">
    <text evidence="1">The sequence shown here is derived from an EMBL/GenBank/DDBJ whole genome shotgun (WGS) entry which is preliminary data.</text>
</comment>
<proteinExistence type="predicted"/>
<protein>
    <submittedName>
        <fullName evidence="1">Uncharacterized protein</fullName>
    </submittedName>
</protein>
<sequence>MDRVPRFADQSLGPVMQQASFTREMRQGSFRMGRIEPGWWLPPQVRPFTWTTSIEPGWWLPPQARPFTWTTSSGQGRAILATFSCRKLATCYF</sequence>